<dbReference type="PANTHER" id="PTHR11200">
    <property type="entry name" value="INOSITOL 5-PHOSPHATASE"/>
    <property type="match status" value="1"/>
</dbReference>
<feature type="domain" description="G-protein coupled receptors family 1 profile" evidence="7">
    <location>
        <begin position="45"/>
        <end position="316"/>
    </location>
</feature>
<dbReference type="Pfam" id="PF22669">
    <property type="entry name" value="Exo_endo_phos2"/>
    <property type="match status" value="2"/>
</dbReference>
<dbReference type="VEuPathDB" id="FungiDB:H257_05866"/>
<dbReference type="SUPFAM" id="SSF56219">
    <property type="entry name" value="DNase I-like"/>
    <property type="match status" value="1"/>
</dbReference>
<keyword evidence="4 6" id="KW-0472">Membrane</keyword>
<dbReference type="STRING" id="112090.W4GPQ4"/>
<feature type="region of interest" description="Disordered" evidence="5">
    <location>
        <begin position="797"/>
        <end position="817"/>
    </location>
</feature>
<evidence type="ECO:0000259" key="7">
    <source>
        <dbReference type="PROSITE" id="PS50262"/>
    </source>
</evidence>
<dbReference type="OrthoDB" id="62798at2759"/>
<dbReference type="SMART" id="SM00128">
    <property type="entry name" value="IPPc"/>
    <property type="match status" value="1"/>
</dbReference>
<name>W4GPQ4_APHAT</name>
<feature type="transmembrane region" description="Helical" evidence="6">
    <location>
        <begin position="111"/>
        <end position="139"/>
    </location>
</feature>
<accession>W4GPQ4</accession>
<evidence type="ECO:0000256" key="3">
    <source>
        <dbReference type="ARBA" id="ARBA00022989"/>
    </source>
</evidence>
<dbReference type="AlphaFoldDB" id="W4GPQ4"/>
<comment type="subcellular location">
    <subcellularLocation>
        <location evidence="1">Membrane</location>
    </subcellularLocation>
</comment>
<dbReference type="Gene3D" id="3.60.10.10">
    <property type="entry name" value="Endonuclease/exonuclease/phosphatase"/>
    <property type="match status" value="1"/>
</dbReference>
<dbReference type="PROSITE" id="PS50262">
    <property type="entry name" value="G_PROTEIN_RECEP_F1_2"/>
    <property type="match status" value="1"/>
</dbReference>
<dbReference type="SUPFAM" id="SSF81321">
    <property type="entry name" value="Family A G protein-coupled receptor-like"/>
    <property type="match status" value="1"/>
</dbReference>
<dbReference type="InterPro" id="IPR017452">
    <property type="entry name" value="GPCR_Rhodpsn_7TM"/>
</dbReference>
<protein>
    <recommendedName>
        <fullName evidence="7">G-protein coupled receptors family 1 profile domain-containing protein</fullName>
    </recommendedName>
</protein>
<organism evidence="8">
    <name type="scientific">Aphanomyces astaci</name>
    <name type="common">Crayfish plague agent</name>
    <dbReference type="NCBI Taxonomy" id="112090"/>
    <lineage>
        <taxon>Eukaryota</taxon>
        <taxon>Sar</taxon>
        <taxon>Stramenopiles</taxon>
        <taxon>Oomycota</taxon>
        <taxon>Saprolegniomycetes</taxon>
        <taxon>Saprolegniales</taxon>
        <taxon>Verrucalvaceae</taxon>
        <taxon>Aphanomyces</taxon>
    </lineage>
</organism>
<feature type="transmembrane region" description="Helical" evidence="6">
    <location>
        <begin position="253"/>
        <end position="276"/>
    </location>
</feature>
<dbReference type="GO" id="GO:0016020">
    <property type="term" value="C:membrane"/>
    <property type="evidence" value="ECO:0007669"/>
    <property type="project" value="UniProtKB-SubCell"/>
</dbReference>
<dbReference type="PANTHER" id="PTHR11200:SF275">
    <property type="entry name" value="LD06095P"/>
    <property type="match status" value="1"/>
</dbReference>
<evidence type="ECO:0000256" key="6">
    <source>
        <dbReference type="SAM" id="Phobius"/>
    </source>
</evidence>
<dbReference type="GO" id="GO:0046856">
    <property type="term" value="P:phosphatidylinositol dephosphorylation"/>
    <property type="evidence" value="ECO:0007669"/>
    <property type="project" value="InterPro"/>
</dbReference>
<dbReference type="GeneID" id="20807862"/>
<dbReference type="RefSeq" id="XP_009829169.1">
    <property type="nucleotide sequence ID" value="XM_009830867.1"/>
</dbReference>
<reference evidence="8" key="1">
    <citation type="submission" date="2013-12" db="EMBL/GenBank/DDBJ databases">
        <title>The Genome Sequence of Aphanomyces astaci APO3.</title>
        <authorList>
            <consortium name="The Broad Institute Genomics Platform"/>
            <person name="Russ C."/>
            <person name="Tyler B."/>
            <person name="van West P."/>
            <person name="Dieguez-Uribeondo J."/>
            <person name="Young S.K."/>
            <person name="Zeng Q."/>
            <person name="Gargeya S."/>
            <person name="Fitzgerald M."/>
            <person name="Abouelleil A."/>
            <person name="Alvarado L."/>
            <person name="Chapman S.B."/>
            <person name="Gainer-Dewar J."/>
            <person name="Goldberg J."/>
            <person name="Griggs A."/>
            <person name="Gujja S."/>
            <person name="Hansen M."/>
            <person name="Howarth C."/>
            <person name="Imamovic A."/>
            <person name="Ireland A."/>
            <person name="Larimer J."/>
            <person name="McCowan C."/>
            <person name="Murphy C."/>
            <person name="Pearson M."/>
            <person name="Poon T.W."/>
            <person name="Priest M."/>
            <person name="Roberts A."/>
            <person name="Saif S."/>
            <person name="Shea T."/>
            <person name="Sykes S."/>
            <person name="Wortman J."/>
            <person name="Nusbaum C."/>
            <person name="Birren B."/>
        </authorList>
    </citation>
    <scope>NUCLEOTIDE SEQUENCE [LARGE SCALE GENOMIC DNA]</scope>
    <source>
        <strain evidence="8">APO3</strain>
    </source>
</reference>
<evidence type="ECO:0000256" key="1">
    <source>
        <dbReference type="ARBA" id="ARBA00004370"/>
    </source>
</evidence>
<feature type="transmembrane region" description="Helical" evidence="6">
    <location>
        <begin position="200"/>
        <end position="220"/>
    </location>
</feature>
<proteinExistence type="predicted"/>
<evidence type="ECO:0000256" key="4">
    <source>
        <dbReference type="ARBA" id="ARBA00023136"/>
    </source>
</evidence>
<feature type="transmembrane region" description="Helical" evidence="6">
    <location>
        <begin position="151"/>
        <end position="174"/>
    </location>
</feature>
<dbReference type="CDD" id="cd00637">
    <property type="entry name" value="7tm_classA_rhodopsin-like"/>
    <property type="match status" value="1"/>
</dbReference>
<dbReference type="InterPro" id="IPR000300">
    <property type="entry name" value="IPPc"/>
</dbReference>
<dbReference type="InterPro" id="IPR036691">
    <property type="entry name" value="Endo/exonu/phosph_ase_sf"/>
</dbReference>
<keyword evidence="3 6" id="KW-1133">Transmembrane helix</keyword>
<feature type="transmembrane region" description="Helical" evidence="6">
    <location>
        <begin position="66"/>
        <end position="91"/>
    </location>
</feature>
<evidence type="ECO:0000256" key="5">
    <source>
        <dbReference type="SAM" id="MobiDB-lite"/>
    </source>
</evidence>
<sequence>MSTPWTRPPRPPNATSWQRKADVGDDEWVGITWAVRITSVLSAIGCVFILYRYIIRRKAERDITTILVTALAAFELMIAVAKFPALSFLEFKRNRDMPGHFLNSNRPMCQIQAYVLDVFMLQAVLWNGYLAFNLLRVVVYRDSNKALMGRFWKYFFCTTMFTVLWGLSAALPIWPDDRNRLDSLFGYAKFFCWIQETRYIAIRFIPFVVATLLFIVAVTIKVRRVVLARAKHARSVGVMADDDDAVTQIQRRLMLYVLSFLVLYTPITVFRLIAAFQGDTKDSRNRSKIAEGTMPEFGIVAQALVNLQGFVNAIIYGGFLTSASSGERRQSLSSSLPPSVYLEDIRSHASGYYAHGVNSGDCMTIFASTFNMAEGAVPPPDQLDQWIPKGHDIYVIGVQECIDLRTMRHVMASHLQRINGKTYIEYGREIGRTETLLGYHGFIAITVYVAADDVHAGHFHMHLDATSKVNRGKNLIGLGRASNKGAVGFAFRYFNVTFAVLTCHLASDSTGKSKIKKRHHDGASILTNMHLQSIENEFDCHLMAHHTIFMGDLNYRLTALDATPDRILHMITDVVNNNFRTTSYKRGQVFSHNQLLTPVRSEGSPAPIADAFSNDMDDTYMLTQSPSALEAAAAAASTSSLPSRHHRHHHVAVLSPLSSVSTAPSAVEVSWRSLLEHDELKASMDDGTIFHDFDEASIAFPPTYRRVLGQALDARWTASPLTPARVASVYTTVLGDGRIRVPSYTDRILFHSLPGLRDRFACVQYSSAEFIGTSDHKPVSCGFQVYIDKTRQSSCTHPAAVPSSASHDVAPTGIGGGPAPLTTHMTMYLSSLTIHLGPALEKFNTSDGEECDSSDIMCATPAPRLPTGSIASSDVSGASISTASDVAKSVGMSIDGMQVRSVFPLPCEDEFAEERKLGELADQLVFNANKQRKFKSTTKHSAWASVAVHGLKQSVVLAPRKLLHVALNFILPSGTTVGQCVISLTEASYRNGRKVDFVAALTVGGRRTGELLGKVSLSVQKR</sequence>
<gene>
    <name evidence="8" type="ORF">H257_05866</name>
</gene>
<keyword evidence="2 6" id="KW-0812">Transmembrane</keyword>
<dbReference type="InterPro" id="IPR046985">
    <property type="entry name" value="IP5"/>
</dbReference>
<dbReference type="EMBL" id="KI913124">
    <property type="protein sequence ID" value="ETV81311.1"/>
    <property type="molecule type" value="Genomic_DNA"/>
</dbReference>
<evidence type="ECO:0000256" key="2">
    <source>
        <dbReference type="ARBA" id="ARBA00022692"/>
    </source>
</evidence>
<feature type="transmembrane region" description="Helical" evidence="6">
    <location>
        <begin position="33"/>
        <end position="54"/>
    </location>
</feature>
<dbReference type="Gene3D" id="1.20.1070.10">
    <property type="entry name" value="Rhodopsin 7-helix transmembrane proteins"/>
    <property type="match status" value="1"/>
</dbReference>
<evidence type="ECO:0000313" key="8">
    <source>
        <dbReference type="EMBL" id="ETV81311.1"/>
    </source>
</evidence>
<dbReference type="GO" id="GO:0004439">
    <property type="term" value="F:phosphatidylinositol-4,5-bisphosphate 5-phosphatase activity"/>
    <property type="evidence" value="ECO:0007669"/>
    <property type="project" value="TreeGrafter"/>
</dbReference>